<dbReference type="KEGG" id="tmn:UCRPA7_342"/>
<feature type="domain" description="Hydantoinase/oxoprolinase N-terminal" evidence="4">
    <location>
        <begin position="2"/>
        <end position="55"/>
    </location>
</feature>
<feature type="domain" description="Hydantoinase A/oxoprolinase" evidence="2">
    <location>
        <begin position="77"/>
        <end position="362"/>
    </location>
</feature>
<evidence type="ECO:0000259" key="5">
    <source>
        <dbReference type="Pfam" id="PF19278"/>
    </source>
</evidence>
<dbReference type="RefSeq" id="XP_007911129.1">
    <property type="nucleotide sequence ID" value="XM_007912938.1"/>
</dbReference>
<dbReference type="eggNOG" id="KOG1939">
    <property type="taxonomic scope" value="Eukaryota"/>
</dbReference>
<dbReference type="OrthoDB" id="5404895at2759"/>
<dbReference type="PANTHER" id="PTHR11365:SF23">
    <property type="entry name" value="HYPOTHETICAL 5-OXOPROLINASE (EUROFUNG)-RELATED"/>
    <property type="match status" value="1"/>
</dbReference>
<evidence type="ECO:0000313" key="6">
    <source>
        <dbReference type="EMBL" id="EOO04075.1"/>
    </source>
</evidence>
<dbReference type="InterPro" id="IPR008040">
    <property type="entry name" value="Hydant_A_N"/>
</dbReference>
<accession>R8BXM2</accession>
<reference evidence="7" key="1">
    <citation type="journal article" date="2013" name="Genome Announc.">
        <title>Draft genome sequence of the ascomycete Phaeoacremonium aleophilum strain UCR-PA7, a causal agent of the esca disease complex in grapevines.</title>
        <authorList>
            <person name="Blanco-Ulate B."/>
            <person name="Rolshausen P."/>
            <person name="Cantu D."/>
        </authorList>
    </citation>
    <scope>NUCLEOTIDE SEQUENCE [LARGE SCALE GENOMIC DNA]</scope>
    <source>
        <strain evidence="7">UCR-PA7</strain>
    </source>
</reference>
<keyword evidence="7" id="KW-1185">Reference proteome</keyword>
<evidence type="ECO:0000259" key="4">
    <source>
        <dbReference type="Pfam" id="PF05378"/>
    </source>
</evidence>
<dbReference type="GeneID" id="19323767"/>
<name>R8BXM2_PHAM7</name>
<dbReference type="InterPro" id="IPR049517">
    <property type="entry name" value="ACX-like_C"/>
</dbReference>
<dbReference type="Pfam" id="PF19278">
    <property type="entry name" value="Hydant_A_C"/>
    <property type="match status" value="1"/>
</dbReference>
<feature type="domain" description="Acetophenone carboxylase-like C-terminal" evidence="5">
    <location>
        <begin position="400"/>
        <end position="550"/>
    </location>
</feature>
<comment type="similarity">
    <text evidence="1">Belongs to the oxoprolinase family.</text>
</comment>
<dbReference type="PANTHER" id="PTHR11365">
    <property type="entry name" value="5-OXOPROLINASE RELATED"/>
    <property type="match status" value="1"/>
</dbReference>
<dbReference type="InterPro" id="IPR045079">
    <property type="entry name" value="Oxoprolinase-like"/>
</dbReference>
<dbReference type="Pfam" id="PF05378">
    <property type="entry name" value="Hydant_A_N"/>
    <property type="match status" value="1"/>
</dbReference>
<dbReference type="Pfam" id="PF02538">
    <property type="entry name" value="Hydantoinase_B"/>
    <property type="match status" value="1"/>
</dbReference>
<dbReference type="AlphaFoldDB" id="R8BXM2"/>
<feature type="domain" description="Hydantoinase B/oxoprolinase" evidence="3">
    <location>
        <begin position="588"/>
        <end position="704"/>
    </location>
</feature>
<evidence type="ECO:0000313" key="7">
    <source>
        <dbReference type="Proteomes" id="UP000014074"/>
    </source>
</evidence>
<sequence>MSADGKTVTPVDHVALRKNLADLRSQNPEAIVISFVNGYRNDSHEKIVAEIVRDVFGPDIEVVCSAEVLPELGEYERTVTAAANAVVKPLIRKYLRGLEHLLEEDSDTIRILKSDGGLTSLDLASELPVNLLMSGPAGGVQGVVDVIAHNTQYKNLITLDMGGTSTDCALIIDSKATLRRETMVDKLTVRAPSVDVKTIGAGGGSIAKFVDLTATMRVGPQSAGAVPGPAAYGKGGKEPTVTDANLVLGYLPERLLGGDFQLDVDAAVVAVKTIADQMGISTKRAAEGIINLVNETMYGALRNVSVEQGYDPRDFALVAFGGAGPLHANAVGRLLGAWPVIIPPAPGVLCAEGDAMTKLRHEQSISYVRLLSQITLDDLVEVTRPLEEGCTSKLLAALAGSSQTSLRLTYEVDLRFKGQALNLTIPFTQPEMTAGMEELAKTLARRFNAAHEQQFGFTMPSLELEAVRLGVVATDSSASVQLAQLKEQSEGVVRPPDSAVVNRKDIVVDGKKVTATFWDRAQISIPGCRVDGPCVISEMDSNTLILPGFYGEIDHIGNILIRPLDDGSSSTVTSHTPESAASFIAQNPVVPTLVSSALAAIRNEMDSLVLRASMSPGIREQQDEFNVVTDPAGKMLVGQFGSFIGEFLAMWNNSGGTIEEGDIFITNDPYQVDGAISHLCDVIILLPIFYDHNLVGWSANFGHLS</sequence>
<dbReference type="GO" id="GO:0005829">
    <property type="term" value="C:cytosol"/>
    <property type="evidence" value="ECO:0007669"/>
    <property type="project" value="TreeGrafter"/>
</dbReference>
<dbReference type="Proteomes" id="UP000014074">
    <property type="component" value="Unassembled WGS sequence"/>
</dbReference>
<organism evidence="6 7">
    <name type="scientific">Phaeoacremonium minimum (strain UCR-PA7)</name>
    <name type="common">Esca disease fungus</name>
    <name type="synonym">Togninia minima</name>
    <dbReference type="NCBI Taxonomy" id="1286976"/>
    <lineage>
        <taxon>Eukaryota</taxon>
        <taxon>Fungi</taxon>
        <taxon>Dikarya</taxon>
        <taxon>Ascomycota</taxon>
        <taxon>Pezizomycotina</taxon>
        <taxon>Sordariomycetes</taxon>
        <taxon>Sordariomycetidae</taxon>
        <taxon>Togniniales</taxon>
        <taxon>Togniniaceae</taxon>
        <taxon>Phaeoacremonium</taxon>
    </lineage>
</organism>
<evidence type="ECO:0000256" key="1">
    <source>
        <dbReference type="ARBA" id="ARBA00010403"/>
    </source>
</evidence>
<dbReference type="GO" id="GO:0017168">
    <property type="term" value="F:5-oxoprolinase (ATP-hydrolyzing) activity"/>
    <property type="evidence" value="ECO:0007669"/>
    <property type="project" value="TreeGrafter"/>
</dbReference>
<dbReference type="InterPro" id="IPR002821">
    <property type="entry name" value="Hydantoinase_A"/>
</dbReference>
<protein>
    <submittedName>
        <fullName evidence="6">Putative hydantoin utilization protein a protein</fullName>
    </submittedName>
</protein>
<dbReference type="InterPro" id="IPR003692">
    <property type="entry name" value="Hydantoinase_B"/>
</dbReference>
<dbReference type="Pfam" id="PF01968">
    <property type="entry name" value="Hydantoinase_A"/>
    <property type="match status" value="1"/>
</dbReference>
<dbReference type="GO" id="GO:0006749">
    <property type="term" value="P:glutathione metabolic process"/>
    <property type="evidence" value="ECO:0007669"/>
    <property type="project" value="TreeGrafter"/>
</dbReference>
<evidence type="ECO:0000259" key="3">
    <source>
        <dbReference type="Pfam" id="PF02538"/>
    </source>
</evidence>
<gene>
    <name evidence="6" type="ORF">UCRPA7_342</name>
</gene>
<proteinExistence type="inferred from homology"/>
<evidence type="ECO:0000259" key="2">
    <source>
        <dbReference type="Pfam" id="PF01968"/>
    </source>
</evidence>
<dbReference type="EMBL" id="KB932800">
    <property type="protein sequence ID" value="EOO04075.1"/>
    <property type="molecule type" value="Genomic_DNA"/>
</dbReference>
<dbReference type="HOGENOM" id="CLU_002157_1_2_1"/>